<keyword evidence="7" id="KW-1185">Reference proteome</keyword>
<dbReference type="PANTHER" id="PTHR43168">
    <property type="entry name" value="50S RIBOSOMAL PROTEIN L33, CHLOROPLASTIC"/>
    <property type="match status" value="1"/>
</dbReference>
<evidence type="ECO:0000256" key="2">
    <source>
        <dbReference type="ARBA" id="ARBA00022980"/>
    </source>
</evidence>
<keyword evidence="2 5" id="KW-0689">Ribosomal protein</keyword>
<name>A0A0R1TXQ7_9LACO</name>
<evidence type="ECO:0000256" key="5">
    <source>
        <dbReference type="HAMAP-Rule" id="MF_00294"/>
    </source>
</evidence>
<comment type="caution">
    <text evidence="6">The sequence shown here is derived from an EMBL/GenBank/DDBJ whole genome shotgun (WGS) entry which is preliminary data.</text>
</comment>
<dbReference type="InterPro" id="IPR018264">
    <property type="entry name" value="Ribosomal_bL33_CS"/>
</dbReference>
<dbReference type="PROSITE" id="PS00582">
    <property type="entry name" value="RIBOSOMAL_L33"/>
    <property type="match status" value="1"/>
</dbReference>
<accession>A0A0R1TXQ7</accession>
<dbReference type="GO" id="GO:0005737">
    <property type="term" value="C:cytoplasm"/>
    <property type="evidence" value="ECO:0007669"/>
    <property type="project" value="UniProtKB-ARBA"/>
</dbReference>
<comment type="similarity">
    <text evidence="1 5">Belongs to the bacterial ribosomal protein bL33 family.</text>
</comment>
<dbReference type="InterPro" id="IPR001705">
    <property type="entry name" value="Ribosomal_bL33"/>
</dbReference>
<dbReference type="Proteomes" id="UP000051922">
    <property type="component" value="Unassembled WGS sequence"/>
</dbReference>
<reference evidence="6 7" key="1">
    <citation type="journal article" date="2015" name="Genome Announc.">
        <title>Expanding the biotechnology potential of lactobacilli through comparative genomics of 213 strains and associated genera.</title>
        <authorList>
            <person name="Sun Z."/>
            <person name="Harris H.M."/>
            <person name="McCann A."/>
            <person name="Guo C."/>
            <person name="Argimon S."/>
            <person name="Zhang W."/>
            <person name="Yang X."/>
            <person name="Jeffery I.B."/>
            <person name="Cooney J.C."/>
            <person name="Kagawa T.F."/>
            <person name="Liu W."/>
            <person name="Song Y."/>
            <person name="Salvetti E."/>
            <person name="Wrobel A."/>
            <person name="Rasinkangas P."/>
            <person name="Parkhill J."/>
            <person name="Rea M.C."/>
            <person name="O'Sullivan O."/>
            <person name="Ritari J."/>
            <person name="Douillard F.P."/>
            <person name="Paul Ross R."/>
            <person name="Yang R."/>
            <person name="Briner A.E."/>
            <person name="Felis G.E."/>
            <person name="de Vos W.M."/>
            <person name="Barrangou R."/>
            <person name="Klaenhammer T.R."/>
            <person name="Caufield P.W."/>
            <person name="Cui Y."/>
            <person name="Zhang H."/>
            <person name="O'Toole P.W."/>
        </authorList>
    </citation>
    <scope>NUCLEOTIDE SEQUENCE [LARGE SCALE GENOMIC DNA]</scope>
    <source>
        <strain evidence="6 7">DSM 15945</strain>
    </source>
</reference>
<organism evidence="6 7">
    <name type="scientific">Lacticaseibacillus pantheris DSM 15945 = JCM 12539 = NBRC 106106</name>
    <dbReference type="NCBI Taxonomy" id="1423783"/>
    <lineage>
        <taxon>Bacteria</taxon>
        <taxon>Bacillati</taxon>
        <taxon>Bacillota</taxon>
        <taxon>Bacilli</taxon>
        <taxon>Lactobacillales</taxon>
        <taxon>Lactobacillaceae</taxon>
        <taxon>Lacticaseibacillus</taxon>
    </lineage>
</organism>
<dbReference type="NCBIfam" id="NF001764">
    <property type="entry name" value="PRK00504.1"/>
    <property type="match status" value="1"/>
</dbReference>
<dbReference type="GO" id="GO:0005840">
    <property type="term" value="C:ribosome"/>
    <property type="evidence" value="ECO:0007669"/>
    <property type="project" value="UniProtKB-KW"/>
</dbReference>
<dbReference type="Gene3D" id="2.20.28.120">
    <property type="entry name" value="Ribosomal protein L33"/>
    <property type="match status" value="1"/>
</dbReference>
<keyword evidence="3 5" id="KW-0687">Ribonucleoprotein</keyword>
<dbReference type="NCBIfam" id="NF001860">
    <property type="entry name" value="PRK00595.1"/>
    <property type="match status" value="1"/>
</dbReference>
<proteinExistence type="inferred from homology"/>
<dbReference type="EMBL" id="AZFJ01000049">
    <property type="protein sequence ID" value="KRL86015.1"/>
    <property type="molecule type" value="Genomic_DNA"/>
</dbReference>
<dbReference type="STRING" id="1423783.FC50_GL001422"/>
<dbReference type="InterPro" id="IPR011332">
    <property type="entry name" value="Ribosomal_zn-bd"/>
</dbReference>
<evidence type="ECO:0000256" key="4">
    <source>
        <dbReference type="ARBA" id="ARBA00035176"/>
    </source>
</evidence>
<dbReference type="Pfam" id="PF00471">
    <property type="entry name" value="Ribosomal_L33"/>
    <property type="match status" value="1"/>
</dbReference>
<dbReference type="GO" id="GO:0003735">
    <property type="term" value="F:structural constituent of ribosome"/>
    <property type="evidence" value="ECO:0007669"/>
    <property type="project" value="InterPro"/>
</dbReference>
<evidence type="ECO:0000313" key="6">
    <source>
        <dbReference type="EMBL" id="KRL86015.1"/>
    </source>
</evidence>
<sequence>MNEMRNNILLACAETGERIYLTSKNKRNTPEKLQLKKYSPKLRKRVVFTEVK</sequence>
<dbReference type="PATRIC" id="fig|1423783.4.peg.1464"/>
<gene>
    <name evidence="5" type="primary">rpmG</name>
    <name evidence="6" type="ORF">FC50_GL001422</name>
</gene>
<dbReference type="InterPro" id="IPR038584">
    <property type="entry name" value="Ribosomal_bL33_sf"/>
</dbReference>
<protein>
    <recommendedName>
        <fullName evidence="4 5">Large ribosomal subunit protein bL33</fullName>
    </recommendedName>
</protein>
<dbReference type="HAMAP" id="MF_00294">
    <property type="entry name" value="Ribosomal_bL33"/>
    <property type="match status" value="1"/>
</dbReference>
<dbReference type="PANTHER" id="PTHR43168:SF2">
    <property type="entry name" value="LARGE RIBOSOMAL SUBUNIT PROTEIN BL33C"/>
    <property type="match status" value="1"/>
</dbReference>
<evidence type="ECO:0000313" key="7">
    <source>
        <dbReference type="Proteomes" id="UP000051922"/>
    </source>
</evidence>
<evidence type="ECO:0000256" key="3">
    <source>
        <dbReference type="ARBA" id="ARBA00023274"/>
    </source>
</evidence>
<evidence type="ECO:0000256" key="1">
    <source>
        <dbReference type="ARBA" id="ARBA00007596"/>
    </source>
</evidence>
<dbReference type="SUPFAM" id="SSF57829">
    <property type="entry name" value="Zn-binding ribosomal proteins"/>
    <property type="match status" value="1"/>
</dbReference>
<dbReference type="GO" id="GO:0006412">
    <property type="term" value="P:translation"/>
    <property type="evidence" value="ECO:0007669"/>
    <property type="project" value="UniProtKB-UniRule"/>
</dbReference>
<dbReference type="NCBIfam" id="TIGR01023">
    <property type="entry name" value="rpmG_bact"/>
    <property type="match status" value="1"/>
</dbReference>
<dbReference type="GO" id="GO:1990904">
    <property type="term" value="C:ribonucleoprotein complex"/>
    <property type="evidence" value="ECO:0007669"/>
    <property type="project" value="UniProtKB-KW"/>
</dbReference>
<dbReference type="AlphaFoldDB" id="A0A0R1TXQ7"/>